<evidence type="ECO:0000313" key="2">
    <source>
        <dbReference type="EMBL" id="KAK8941389.1"/>
    </source>
</evidence>
<gene>
    <name evidence="2" type="ORF">KSP39_PZI010444</name>
</gene>
<evidence type="ECO:0000313" key="3">
    <source>
        <dbReference type="Proteomes" id="UP001418222"/>
    </source>
</evidence>
<organism evidence="2 3">
    <name type="scientific">Platanthera zijinensis</name>
    <dbReference type="NCBI Taxonomy" id="2320716"/>
    <lineage>
        <taxon>Eukaryota</taxon>
        <taxon>Viridiplantae</taxon>
        <taxon>Streptophyta</taxon>
        <taxon>Embryophyta</taxon>
        <taxon>Tracheophyta</taxon>
        <taxon>Spermatophyta</taxon>
        <taxon>Magnoliopsida</taxon>
        <taxon>Liliopsida</taxon>
        <taxon>Asparagales</taxon>
        <taxon>Orchidaceae</taxon>
        <taxon>Orchidoideae</taxon>
        <taxon>Orchideae</taxon>
        <taxon>Orchidinae</taxon>
        <taxon>Platanthera</taxon>
    </lineage>
</organism>
<comment type="caution">
    <text evidence="2">The sequence shown here is derived from an EMBL/GenBank/DDBJ whole genome shotgun (WGS) entry which is preliminary data.</text>
</comment>
<feature type="compositionally biased region" description="Polar residues" evidence="1">
    <location>
        <begin position="667"/>
        <end position="679"/>
    </location>
</feature>
<proteinExistence type="predicted"/>
<feature type="region of interest" description="Disordered" evidence="1">
    <location>
        <begin position="1184"/>
        <end position="1210"/>
    </location>
</feature>
<reference evidence="2 3" key="1">
    <citation type="journal article" date="2022" name="Nat. Plants">
        <title>Genomes of leafy and leafless Platanthera orchids illuminate the evolution of mycoheterotrophy.</title>
        <authorList>
            <person name="Li M.H."/>
            <person name="Liu K.W."/>
            <person name="Li Z."/>
            <person name="Lu H.C."/>
            <person name="Ye Q.L."/>
            <person name="Zhang D."/>
            <person name="Wang J.Y."/>
            <person name="Li Y.F."/>
            <person name="Zhong Z.M."/>
            <person name="Liu X."/>
            <person name="Yu X."/>
            <person name="Liu D.K."/>
            <person name="Tu X.D."/>
            <person name="Liu B."/>
            <person name="Hao Y."/>
            <person name="Liao X.Y."/>
            <person name="Jiang Y.T."/>
            <person name="Sun W.H."/>
            <person name="Chen J."/>
            <person name="Chen Y.Q."/>
            <person name="Ai Y."/>
            <person name="Zhai J.W."/>
            <person name="Wu S.S."/>
            <person name="Zhou Z."/>
            <person name="Hsiao Y.Y."/>
            <person name="Wu W.L."/>
            <person name="Chen Y.Y."/>
            <person name="Lin Y.F."/>
            <person name="Hsu J.L."/>
            <person name="Li C.Y."/>
            <person name="Wang Z.W."/>
            <person name="Zhao X."/>
            <person name="Zhong W.Y."/>
            <person name="Ma X.K."/>
            <person name="Ma L."/>
            <person name="Huang J."/>
            <person name="Chen G.Z."/>
            <person name="Huang M.Z."/>
            <person name="Huang L."/>
            <person name="Peng D.H."/>
            <person name="Luo Y.B."/>
            <person name="Zou S.Q."/>
            <person name="Chen S.P."/>
            <person name="Lan S."/>
            <person name="Tsai W.C."/>
            <person name="Van de Peer Y."/>
            <person name="Liu Z.J."/>
        </authorList>
    </citation>
    <scope>NUCLEOTIDE SEQUENCE [LARGE SCALE GENOMIC DNA]</scope>
    <source>
        <strain evidence="2">Lor287</strain>
    </source>
</reference>
<feature type="compositionally biased region" description="Polar residues" evidence="1">
    <location>
        <begin position="50"/>
        <end position="67"/>
    </location>
</feature>
<feature type="region of interest" description="Disordered" evidence="1">
    <location>
        <begin position="1305"/>
        <end position="1357"/>
    </location>
</feature>
<evidence type="ECO:0000256" key="1">
    <source>
        <dbReference type="SAM" id="MobiDB-lite"/>
    </source>
</evidence>
<accession>A0AAP0BJ98</accession>
<feature type="compositionally biased region" description="Basic and acidic residues" evidence="1">
    <location>
        <begin position="973"/>
        <end position="992"/>
    </location>
</feature>
<dbReference type="Proteomes" id="UP001418222">
    <property type="component" value="Unassembled WGS sequence"/>
</dbReference>
<protein>
    <submittedName>
        <fullName evidence="2">Uncharacterized protein</fullName>
    </submittedName>
</protein>
<feature type="compositionally biased region" description="Basic and acidic residues" evidence="1">
    <location>
        <begin position="807"/>
        <end position="823"/>
    </location>
</feature>
<feature type="region of interest" description="Disordered" evidence="1">
    <location>
        <begin position="1076"/>
        <end position="1146"/>
    </location>
</feature>
<dbReference type="PANTHER" id="PTHR34536">
    <property type="entry name" value="DENTIN SIALOPHOSPHOPROTEIN-LIKE PROTEIN"/>
    <property type="match status" value="1"/>
</dbReference>
<dbReference type="PANTHER" id="PTHR34536:SF4">
    <property type="entry name" value="BTZ DOMAIN-CONTAINING PROTEIN"/>
    <property type="match status" value="1"/>
</dbReference>
<feature type="compositionally biased region" description="Basic and acidic residues" evidence="1">
    <location>
        <begin position="1099"/>
        <end position="1127"/>
    </location>
</feature>
<feature type="compositionally biased region" description="Basic and acidic residues" evidence="1">
    <location>
        <begin position="1195"/>
        <end position="1210"/>
    </location>
</feature>
<feature type="region of interest" description="Disordered" evidence="1">
    <location>
        <begin position="653"/>
        <end position="688"/>
    </location>
</feature>
<feature type="compositionally biased region" description="Basic and acidic residues" evidence="1">
    <location>
        <begin position="852"/>
        <end position="895"/>
    </location>
</feature>
<feature type="region of interest" description="Disordered" evidence="1">
    <location>
        <begin position="944"/>
        <end position="1031"/>
    </location>
</feature>
<feature type="compositionally biased region" description="Polar residues" evidence="1">
    <location>
        <begin position="414"/>
        <end position="429"/>
    </location>
</feature>
<feature type="region of interest" description="Disordered" evidence="1">
    <location>
        <begin position="398"/>
        <end position="433"/>
    </location>
</feature>
<dbReference type="EMBL" id="JBBWWQ010000008">
    <property type="protein sequence ID" value="KAK8941389.1"/>
    <property type="molecule type" value="Genomic_DNA"/>
</dbReference>
<feature type="region of interest" description="Disordered" evidence="1">
    <location>
        <begin position="804"/>
        <end position="927"/>
    </location>
</feature>
<name>A0AAP0BJ98_9ASPA</name>
<feature type="compositionally biased region" description="Basic and acidic residues" evidence="1">
    <location>
        <begin position="953"/>
        <end position="964"/>
    </location>
</feature>
<sequence>MSFPDEEKLGVKLHTRTFRDTISTVPIKKRRLFFARSPSPPPEMHSSPSVNYKTGGSPTNLTDKGSSGLSGFKILANGDISEVPKHHDLIRDGCNDREQVENGLKDTFSDEKFVSFEGIERFSEPVGHVDLAMEEENLDSKNISNEASASEKLSGNASFEKLHITDSVRREQLELQDPYLGNKVKLDMHLQNFNVLSGSNTVSTQSCLLIRDSVRREQLELQDRYLGNKVKLDVHDLQKFNVLSGSNTVSTQSCLHIRDSVRREQLELQDPYLGNKVKLDVNDLQKINVLSGSSTVSTQSCLDIRDSVTHEQLELQDSYLGNKVKLNVNDFQKINVLSGSSTVSTQSCLHRSNWDLNMTMDAWEESPSESAMKNRECDGNSGPEFCSLLGRNLMSAGLTREESDASPPKFGEPKSSSNDTFPSLHTSPKSGHGVYNSETEAYLDLFLKPSSVPESHFSYENLFNLGKVDSLKFLSLSMNSSSTPETTTTVCGAVKSEPHGGIHERKTETFVLKPVKSESCEIGEASRIRASLLVNSASAAAIKQEPIEDRDQSQDHSMAKETRVSHLHSYDHNLLKSAKFMDSNTKPDSHMKDGILPMPRECHEPLKCEVDSMVQVMKVADEGREFISVKHASNEGSEHADFFIKSRSEEGQNMNLQSGSWEDDKTANLQEKSSTSGTVAENVADEKSEVVSRLSLSETDSKTELGAETYLNADVIQCSQTDKELNFPLEEECDNECDPGSSHAIDGLIGAVFEKGGVDSRGFEDGELRDEASLRTNAGSHLIDEIEKSEDVCSRELVEVSVALSSSHEHGKHLAVESPEMSKDPGTVECVNNVDPSVAADLQESSSVTGDSGRREMSRATRKIPRDSSRKDKMSERKTKFDRDPTIVNIDKKGDGNGGAAENSGGHIESSFPLSSESKRDAFTGGRSGRIINLTSSLSRSMNRIHESPLSSRIEREKSADKSFKRQKYRFGRSRDEEVSERYHKTGNEKKRGLACGNRGSGSVHMRMRGGSNLPHSSVRDERQPNQFGGRNFDMSYTRDQIHDHDDFQYSRPIPPAEVTMNSMSDASIPRRISRKVSNHTSEVHSELGYASQPKSRRTMPDKMLDRTQSHEQFDRTDRIPAHRERLSLSPRSRGMSPSHWPPHTAPEGFNGQADMVQCRSGAPIVMQESMRSTRQQRLTEEMFGRRRGSGHGSRSHEDMMEVSSSREHDFPRRDFSRKIYPRQVSDEYYGSSFARGQIHELPVDRESAVRRRYSEARNPVRCRQRCMDDDEDFSFHIEEGPPGSYGYHAEGDRGFKGGGCSSEIGGRFKNRLGNTSRRYRDMEEEQEQHEDGFRHQAEQGWNDSGFNNERPRSNRY</sequence>
<keyword evidence="3" id="KW-1185">Reference proteome</keyword>
<feature type="region of interest" description="Disordered" evidence="1">
    <location>
        <begin position="35"/>
        <end position="67"/>
    </location>
</feature>